<gene>
    <name evidence="1" type="ORF">GCM10008939_06360</name>
</gene>
<name>A0A917P7E3_9DEIO</name>
<sequence>MTREDTGARPAGPERVTTHALVFEDLTPEERGRREELVEIIVVGEVASLRSGKALREVRDRRLYRETHTNLEAWAHDACRLSRARVYQLIEFADVHEAAADQGIEVSNERMARALGVISPEHYGLVVAVTQAATGKDRPSNADLQAVGEVVRDMAAGMVEHPDTREPMPFADLPPERKAEAVTRAVQAGSRDRRDFQGTDDVKPMEYLSGLQQMGVTGALRFGPPGYWLEVMDASTGELLEGPPAATVWDAPRAWRRRHESELDRPGDA</sequence>
<accession>A0A917P7E3</accession>
<proteinExistence type="predicted"/>
<dbReference type="Proteomes" id="UP000635726">
    <property type="component" value="Unassembled WGS sequence"/>
</dbReference>
<reference evidence="1" key="1">
    <citation type="journal article" date="2014" name="Int. J. Syst. Evol. Microbiol.">
        <title>Complete genome sequence of Corynebacterium casei LMG S-19264T (=DSM 44701T), isolated from a smear-ripened cheese.</title>
        <authorList>
            <consortium name="US DOE Joint Genome Institute (JGI-PGF)"/>
            <person name="Walter F."/>
            <person name="Albersmeier A."/>
            <person name="Kalinowski J."/>
            <person name="Ruckert C."/>
        </authorList>
    </citation>
    <scope>NUCLEOTIDE SEQUENCE</scope>
    <source>
        <strain evidence="1">JCM 14371</strain>
    </source>
</reference>
<dbReference type="AlphaFoldDB" id="A0A917P7E3"/>
<organism evidence="1 2">
    <name type="scientific">Deinococcus aquiradiocola</name>
    <dbReference type="NCBI Taxonomy" id="393059"/>
    <lineage>
        <taxon>Bacteria</taxon>
        <taxon>Thermotogati</taxon>
        <taxon>Deinococcota</taxon>
        <taxon>Deinococci</taxon>
        <taxon>Deinococcales</taxon>
        <taxon>Deinococcaceae</taxon>
        <taxon>Deinococcus</taxon>
    </lineage>
</organism>
<dbReference type="EMBL" id="BMOE01000001">
    <property type="protein sequence ID" value="GGJ65187.1"/>
    <property type="molecule type" value="Genomic_DNA"/>
</dbReference>
<keyword evidence="2" id="KW-1185">Reference proteome</keyword>
<evidence type="ECO:0000313" key="2">
    <source>
        <dbReference type="Proteomes" id="UP000635726"/>
    </source>
</evidence>
<protein>
    <submittedName>
        <fullName evidence="1">Uncharacterized protein</fullName>
    </submittedName>
</protein>
<reference evidence="1" key="2">
    <citation type="submission" date="2020-09" db="EMBL/GenBank/DDBJ databases">
        <authorList>
            <person name="Sun Q."/>
            <person name="Ohkuma M."/>
        </authorList>
    </citation>
    <scope>NUCLEOTIDE SEQUENCE</scope>
    <source>
        <strain evidence="1">JCM 14371</strain>
    </source>
</reference>
<comment type="caution">
    <text evidence="1">The sequence shown here is derived from an EMBL/GenBank/DDBJ whole genome shotgun (WGS) entry which is preliminary data.</text>
</comment>
<evidence type="ECO:0000313" key="1">
    <source>
        <dbReference type="EMBL" id="GGJ65187.1"/>
    </source>
</evidence>